<dbReference type="Gene3D" id="3.20.20.100">
    <property type="entry name" value="NADP-dependent oxidoreductase domain"/>
    <property type="match status" value="1"/>
</dbReference>
<dbReference type="CDD" id="cd19071">
    <property type="entry name" value="AKR_AKR1-5-like"/>
    <property type="match status" value="1"/>
</dbReference>
<evidence type="ECO:0000259" key="4">
    <source>
        <dbReference type="Pfam" id="PF00248"/>
    </source>
</evidence>
<evidence type="ECO:0000313" key="6">
    <source>
        <dbReference type="Proteomes" id="UP001430356"/>
    </source>
</evidence>
<dbReference type="PROSITE" id="PS00798">
    <property type="entry name" value="ALDOKETO_REDUCTASE_1"/>
    <property type="match status" value="1"/>
</dbReference>
<proteinExistence type="predicted"/>
<feature type="active site" description="Proton donor" evidence="1">
    <location>
        <position position="66"/>
    </location>
</feature>
<reference evidence="5 6" key="1">
    <citation type="journal article" date="2021" name="MBio">
        <title>A New Model Trypanosomatid, Novymonas esmeraldas: Genomic Perception of Its 'Candidatus Pandoraea novymonadis' Endosymbiont.</title>
        <authorList>
            <person name="Zakharova A."/>
            <person name="Saura A."/>
            <person name="Butenko A."/>
            <person name="Podesvova L."/>
            <person name="Warmusova S."/>
            <person name="Kostygov A.Y."/>
            <person name="Nenarokova A."/>
            <person name="Lukes J."/>
            <person name="Opperdoes F.R."/>
            <person name="Yurchenko V."/>
        </authorList>
    </citation>
    <scope>NUCLEOTIDE SEQUENCE [LARGE SCALE GENOMIC DNA]</scope>
    <source>
        <strain evidence="5 6">E262AT.01</strain>
    </source>
</reference>
<accession>A0AAW0EWC4</accession>
<dbReference type="PANTHER" id="PTHR11732">
    <property type="entry name" value="ALDO/KETO REDUCTASE"/>
    <property type="match status" value="1"/>
</dbReference>
<evidence type="ECO:0000256" key="3">
    <source>
        <dbReference type="PIRSR" id="PIRSR000097-3"/>
    </source>
</evidence>
<evidence type="ECO:0000256" key="2">
    <source>
        <dbReference type="PIRSR" id="PIRSR000097-2"/>
    </source>
</evidence>
<dbReference type="InterPro" id="IPR018170">
    <property type="entry name" value="Aldo/ket_reductase_CS"/>
</dbReference>
<gene>
    <name evidence="5" type="ORF">NESM_000825700</name>
</gene>
<dbReference type="SUPFAM" id="SSF51430">
    <property type="entry name" value="NAD(P)-linked oxidoreductase"/>
    <property type="match status" value="1"/>
</dbReference>
<evidence type="ECO:0000256" key="1">
    <source>
        <dbReference type="PIRSR" id="PIRSR000097-1"/>
    </source>
</evidence>
<dbReference type="Proteomes" id="UP001430356">
    <property type="component" value="Unassembled WGS sequence"/>
</dbReference>
<feature type="domain" description="NADP-dependent oxidoreductase" evidence="4">
    <location>
        <begin position="33"/>
        <end position="302"/>
    </location>
</feature>
<organism evidence="5 6">
    <name type="scientific">Novymonas esmeraldas</name>
    <dbReference type="NCBI Taxonomy" id="1808958"/>
    <lineage>
        <taxon>Eukaryota</taxon>
        <taxon>Discoba</taxon>
        <taxon>Euglenozoa</taxon>
        <taxon>Kinetoplastea</taxon>
        <taxon>Metakinetoplastina</taxon>
        <taxon>Trypanosomatida</taxon>
        <taxon>Trypanosomatidae</taxon>
        <taxon>Novymonas</taxon>
    </lineage>
</organism>
<name>A0AAW0EWC4_9TRYP</name>
<evidence type="ECO:0000313" key="5">
    <source>
        <dbReference type="EMBL" id="KAK7198625.1"/>
    </source>
</evidence>
<dbReference type="PRINTS" id="PR00069">
    <property type="entry name" value="ALDKETRDTASE"/>
</dbReference>
<feature type="site" description="Lowers pKa of active site Tyr" evidence="3">
    <location>
        <position position="95"/>
    </location>
</feature>
<dbReference type="InterPro" id="IPR036812">
    <property type="entry name" value="NAD(P)_OxRdtase_dom_sf"/>
</dbReference>
<dbReference type="InterPro" id="IPR020471">
    <property type="entry name" value="AKR"/>
</dbReference>
<protein>
    <submittedName>
        <fullName evidence="5">Aldo-keto reductase-like protein</fullName>
    </submittedName>
</protein>
<dbReference type="Pfam" id="PF00248">
    <property type="entry name" value="Aldo_ket_red"/>
    <property type="match status" value="1"/>
</dbReference>
<dbReference type="AlphaFoldDB" id="A0AAW0EWC4"/>
<dbReference type="GO" id="GO:0016491">
    <property type="term" value="F:oxidoreductase activity"/>
    <property type="evidence" value="ECO:0007669"/>
    <property type="project" value="InterPro"/>
</dbReference>
<feature type="binding site" evidence="2">
    <location>
        <position position="128"/>
    </location>
    <ligand>
        <name>substrate</name>
    </ligand>
</feature>
<keyword evidence="6" id="KW-1185">Reference proteome</keyword>
<dbReference type="PIRSF" id="PIRSF000097">
    <property type="entry name" value="AKR"/>
    <property type="match status" value="1"/>
</dbReference>
<dbReference type="InterPro" id="IPR023210">
    <property type="entry name" value="NADP_OxRdtase_dom"/>
</dbReference>
<dbReference type="EMBL" id="JAECZO010000163">
    <property type="protein sequence ID" value="KAK7198625.1"/>
    <property type="molecule type" value="Genomic_DNA"/>
</dbReference>
<comment type="caution">
    <text evidence="5">The sequence shown here is derived from an EMBL/GenBank/DDBJ whole genome shotgun (WGS) entry which is preliminary data.</text>
</comment>
<sequence length="363" mass="37861">MSAGVHAFRPLGGPVSGVSNRLAMRNTYTIPQLGLGTRGIAAAAVADAVACALSSGFRHIDCARAYGNEAAVGAALAQALRTRRVQRADLFIASKLCVTDQHPDHVEAACRASLSDLRLDYLDLYLVHWPVCVRRAPAPTGGGGGAAAAGAIDTTVTLLDTWRAMSRLVDRGLVRSIGVCNCGVEEVRQLAAAAAASGSALQAPVVNQVEQHPGHVDGDLLACHAAHDVLTVAHSPLGIAPSPSASLLDDAVVASLSDFTGFSPARVLLNWSLDRSNVVLVGSATAAHIRSNAKAARFALDDRTRLVLDSYRHLVRHFRVVNPTELSLDGTTPFFAEADARLQRDIDAGAARVKAGTDAAPVA</sequence>